<dbReference type="PANTHER" id="PTHR21240">
    <property type="entry name" value="2-AMINO-3-CARBOXYLMUCONATE-6-SEMIALDEHYDE DECARBOXYLASE"/>
    <property type="match status" value="1"/>
</dbReference>
<keyword evidence="1" id="KW-0456">Lyase</keyword>
<accession>A0ABN6NB37</accession>
<evidence type="ECO:0000256" key="1">
    <source>
        <dbReference type="ARBA" id="ARBA00023239"/>
    </source>
</evidence>
<reference evidence="4" key="1">
    <citation type="journal article" date="2022" name="Int. J. Syst. Evol. Microbiol.">
        <title>Anaeromyxobacter oryzae sp. nov., Anaeromyxobacter diazotrophicus sp. nov. and Anaeromyxobacter paludicola sp. nov., isolated from paddy soils.</title>
        <authorList>
            <person name="Itoh H."/>
            <person name="Xu Z."/>
            <person name="Mise K."/>
            <person name="Masuda Y."/>
            <person name="Ushijima N."/>
            <person name="Hayakawa C."/>
            <person name="Shiratori Y."/>
            <person name="Senoo K."/>
        </authorList>
    </citation>
    <scope>NUCLEOTIDE SEQUENCE [LARGE SCALE GENOMIC DNA]</scope>
    <source>
        <strain evidence="4">Red630</strain>
    </source>
</reference>
<protein>
    <recommendedName>
        <fullName evidence="2">Amidohydrolase-related domain-containing protein</fullName>
    </recommendedName>
</protein>
<evidence type="ECO:0000313" key="4">
    <source>
        <dbReference type="Proteomes" id="UP001162734"/>
    </source>
</evidence>
<dbReference type="InterPro" id="IPR032466">
    <property type="entry name" value="Metal_Hydrolase"/>
</dbReference>
<organism evidence="3 4">
    <name type="scientific">Anaeromyxobacter paludicola</name>
    <dbReference type="NCBI Taxonomy" id="2918171"/>
    <lineage>
        <taxon>Bacteria</taxon>
        <taxon>Pseudomonadati</taxon>
        <taxon>Myxococcota</taxon>
        <taxon>Myxococcia</taxon>
        <taxon>Myxococcales</taxon>
        <taxon>Cystobacterineae</taxon>
        <taxon>Anaeromyxobacteraceae</taxon>
        <taxon>Anaeromyxobacter</taxon>
    </lineage>
</organism>
<dbReference type="EMBL" id="AP025592">
    <property type="protein sequence ID" value="BDG10452.1"/>
    <property type="molecule type" value="Genomic_DNA"/>
</dbReference>
<feature type="domain" description="Amidohydrolase-related" evidence="2">
    <location>
        <begin position="53"/>
        <end position="367"/>
    </location>
</feature>
<dbReference type="InterPro" id="IPR032465">
    <property type="entry name" value="ACMSD"/>
</dbReference>
<proteinExistence type="predicted"/>
<name>A0ABN6NB37_9BACT</name>
<evidence type="ECO:0000313" key="3">
    <source>
        <dbReference type="EMBL" id="BDG10452.1"/>
    </source>
</evidence>
<dbReference type="PANTHER" id="PTHR21240:SF28">
    <property type="entry name" value="ISO-OROTATE DECARBOXYLASE (EUROFUNG)"/>
    <property type="match status" value="1"/>
</dbReference>
<gene>
    <name evidence="3" type="ORF">AMPC_35650</name>
</gene>
<dbReference type="Pfam" id="PF04909">
    <property type="entry name" value="Amidohydro_2"/>
    <property type="match status" value="1"/>
</dbReference>
<keyword evidence="4" id="KW-1185">Reference proteome</keyword>
<dbReference type="Gene3D" id="3.20.20.140">
    <property type="entry name" value="Metal-dependent hydrolases"/>
    <property type="match status" value="1"/>
</dbReference>
<sequence>MWLAVLALCLAVTGAVLGVAGWSFRRDAPERARRFRPLPIPKVDVHQHVGPRTLADAVRLGASQGIRVVVNLSGGADDEALQAQLAAAARHPGRALVFMGLDLEGCCDEGWQRREVARLERGKAAGARGLTLYKALGLTATDAAGRRVPVDAPALDPVFEAAGRLGLPVSLHAADPKAFFEPRGEDNEREAELAESPEWSWADRARYPAWQEVFDEYVRRVARHPRTTFIGVHFGNDAEDPAEVGRLLDRLPNLWVDTAGRAPELGRRAATRAVILAHPDRVLFGTDLQWIEGAEGEKGVIAGAGWAAGAEELRRFFDGNFRFLETRDPAIPSPTPLQGDWNLPGLGLPRDVLERLYHRNAEALLGLPPLDRP</sequence>
<evidence type="ECO:0000259" key="2">
    <source>
        <dbReference type="Pfam" id="PF04909"/>
    </source>
</evidence>
<dbReference type="Proteomes" id="UP001162734">
    <property type="component" value="Chromosome"/>
</dbReference>
<dbReference type="SUPFAM" id="SSF51556">
    <property type="entry name" value="Metallo-dependent hydrolases"/>
    <property type="match status" value="1"/>
</dbReference>
<dbReference type="InterPro" id="IPR006680">
    <property type="entry name" value="Amidohydro-rel"/>
</dbReference>